<proteinExistence type="predicted"/>
<dbReference type="EMBL" id="KN880591">
    <property type="protein sequence ID" value="KIY65398.1"/>
    <property type="molecule type" value="Genomic_DNA"/>
</dbReference>
<evidence type="ECO:0000313" key="2">
    <source>
        <dbReference type="Proteomes" id="UP000054007"/>
    </source>
</evidence>
<keyword evidence="2" id="KW-1185">Reference proteome</keyword>
<dbReference type="Proteomes" id="UP000054007">
    <property type="component" value="Unassembled WGS sequence"/>
</dbReference>
<feature type="non-terminal residue" evidence="1">
    <location>
        <position position="309"/>
    </location>
</feature>
<gene>
    <name evidence="1" type="ORF">CYLTODRAFT_379482</name>
</gene>
<accession>A0A0D7B4A1</accession>
<dbReference type="OrthoDB" id="3232941at2759"/>
<dbReference type="STRING" id="1314674.A0A0D7B4A1"/>
<evidence type="ECO:0000313" key="1">
    <source>
        <dbReference type="EMBL" id="KIY65398.1"/>
    </source>
</evidence>
<dbReference type="AlphaFoldDB" id="A0A0D7B4A1"/>
<protein>
    <submittedName>
        <fullName evidence="1">Uncharacterized protein</fullName>
    </submittedName>
</protein>
<organism evidence="1 2">
    <name type="scientific">Cylindrobasidium torrendii FP15055 ss-10</name>
    <dbReference type="NCBI Taxonomy" id="1314674"/>
    <lineage>
        <taxon>Eukaryota</taxon>
        <taxon>Fungi</taxon>
        <taxon>Dikarya</taxon>
        <taxon>Basidiomycota</taxon>
        <taxon>Agaricomycotina</taxon>
        <taxon>Agaricomycetes</taxon>
        <taxon>Agaricomycetidae</taxon>
        <taxon>Agaricales</taxon>
        <taxon>Marasmiineae</taxon>
        <taxon>Physalacriaceae</taxon>
        <taxon>Cylindrobasidium</taxon>
    </lineage>
</organism>
<sequence length="309" mass="35446">MFERLHIEYAKKGWRASNRRDEFPQMTRWVIRQETVHAFERFLRWVTKEKAPERASKGKKPIAAGLSVPQSLAQKGFQSIKLPNAPTAPSKGLHVVAHQHNIPSFPEHLAEYLSRIEKKKARTPQLYKAAKDLPFARIDVYHSFRLELEGLNDDDGEQDWVKASPLDGGRYDTVVVLDGDEADMVSLNGTRIGRVHLIFTLPRTMRIGSNDMPLPVYWPNACPLAYITWYTKPSQNAAAKASHNMVSVSKEMFQGAPRWSIIPLSNIRQSCMLVPDFKKTNSRIWDTDKCVLDTCTHFYINNWLSLYSY</sequence>
<reference evidence="1 2" key="1">
    <citation type="journal article" date="2015" name="Fungal Genet. Biol.">
        <title>Evolution of novel wood decay mechanisms in Agaricales revealed by the genome sequences of Fistulina hepatica and Cylindrobasidium torrendii.</title>
        <authorList>
            <person name="Floudas D."/>
            <person name="Held B.W."/>
            <person name="Riley R."/>
            <person name="Nagy L.G."/>
            <person name="Koehler G."/>
            <person name="Ransdell A.S."/>
            <person name="Younus H."/>
            <person name="Chow J."/>
            <person name="Chiniquy J."/>
            <person name="Lipzen A."/>
            <person name="Tritt A."/>
            <person name="Sun H."/>
            <person name="Haridas S."/>
            <person name="LaButti K."/>
            <person name="Ohm R.A."/>
            <person name="Kues U."/>
            <person name="Blanchette R.A."/>
            <person name="Grigoriev I.V."/>
            <person name="Minto R.E."/>
            <person name="Hibbett D.S."/>
        </authorList>
    </citation>
    <scope>NUCLEOTIDE SEQUENCE [LARGE SCALE GENOMIC DNA]</scope>
    <source>
        <strain evidence="1 2">FP15055 ss-10</strain>
    </source>
</reference>
<name>A0A0D7B4A1_9AGAR</name>